<keyword evidence="3" id="KW-1185">Reference proteome</keyword>
<feature type="compositionally biased region" description="Low complexity" evidence="1">
    <location>
        <begin position="334"/>
        <end position="345"/>
    </location>
</feature>
<evidence type="ECO:0000313" key="3">
    <source>
        <dbReference type="Proteomes" id="UP000291116"/>
    </source>
</evidence>
<sequence>MGKPRIQWAEVLVTGTKITPRYEDHEIDDLFYQEDEIGEMRHTAFMVECGIEEDPPDGPDVPPVPWGEALAKLREEAALVAPAEPPARLPPLTKRPLQRELPSRSRSTTAIGRLAVELSPGQHRAGTGTGRPSLGSVLEEHRSPVAAASGSDAAKALVARPPTPLPPPPMAVPVAPPPSRAEPPRKALSSDGVKDMGLSLAFARIDRMAIQQREAEARDTPRRVPNRKLCKTRSGTVALSAKEVDRRVMALSLDGILNETKKGRPAPVVRKMVSSKSGTLHKARKKNSKKTGTDKKKDAKSKTSKKEKEKATTRASKTGKKTKVPMEITDDEGGSSPKARSSSRTSRSKSRDKDKKPKDSKAGRKSVTRQKSESSRTTTCVSDDDDEEFLQFLEDFASPSDEESVFSSDVSISTCYDSDSSFEHRMPLRERLAARAPRAPVRRRSPSKKKSSGKKAASSRSGSDTDETKAKKKKKKKKGAGSDYDSDRKDPEKKKKKKKRRESAS</sequence>
<gene>
    <name evidence="2" type="ORF">PSNMU_V1.4_AUG-EV-PASAV3_0066890</name>
</gene>
<evidence type="ECO:0000256" key="1">
    <source>
        <dbReference type="SAM" id="MobiDB-lite"/>
    </source>
</evidence>
<proteinExistence type="predicted"/>
<dbReference type="Proteomes" id="UP000291116">
    <property type="component" value="Unassembled WGS sequence"/>
</dbReference>
<evidence type="ECO:0000313" key="2">
    <source>
        <dbReference type="EMBL" id="VEU39813.1"/>
    </source>
</evidence>
<feature type="compositionally biased region" description="Basic residues" evidence="1">
    <location>
        <begin position="470"/>
        <end position="479"/>
    </location>
</feature>
<name>A0A448ZCN7_9STRA</name>
<feature type="compositionally biased region" description="Basic and acidic residues" evidence="1">
    <location>
        <begin position="291"/>
        <end position="312"/>
    </location>
</feature>
<protein>
    <submittedName>
        <fullName evidence="2">Uncharacterized protein</fullName>
    </submittedName>
</protein>
<accession>A0A448ZCN7</accession>
<reference evidence="2 3" key="1">
    <citation type="submission" date="2019-01" db="EMBL/GenBank/DDBJ databases">
        <authorList>
            <person name="Ferrante I. M."/>
        </authorList>
    </citation>
    <scope>NUCLEOTIDE SEQUENCE [LARGE SCALE GENOMIC DNA]</scope>
    <source>
        <strain evidence="2 3">B856</strain>
    </source>
</reference>
<feature type="compositionally biased region" description="Low complexity" evidence="1">
    <location>
        <begin position="145"/>
        <end position="160"/>
    </location>
</feature>
<feature type="compositionally biased region" description="Basic residues" evidence="1">
    <location>
        <begin position="440"/>
        <end position="453"/>
    </location>
</feature>
<feature type="compositionally biased region" description="Basic residues" evidence="1">
    <location>
        <begin position="279"/>
        <end position="289"/>
    </location>
</feature>
<feature type="region of interest" description="Disordered" evidence="1">
    <location>
        <begin position="255"/>
        <end position="384"/>
    </location>
</feature>
<feature type="region of interest" description="Disordered" evidence="1">
    <location>
        <begin position="81"/>
        <end position="193"/>
    </location>
</feature>
<feature type="region of interest" description="Disordered" evidence="1">
    <location>
        <begin position="416"/>
        <end position="505"/>
    </location>
</feature>
<feature type="compositionally biased region" description="Pro residues" evidence="1">
    <location>
        <begin position="161"/>
        <end position="181"/>
    </location>
</feature>
<organism evidence="2 3">
    <name type="scientific">Pseudo-nitzschia multistriata</name>
    <dbReference type="NCBI Taxonomy" id="183589"/>
    <lineage>
        <taxon>Eukaryota</taxon>
        <taxon>Sar</taxon>
        <taxon>Stramenopiles</taxon>
        <taxon>Ochrophyta</taxon>
        <taxon>Bacillariophyta</taxon>
        <taxon>Bacillariophyceae</taxon>
        <taxon>Bacillariophycidae</taxon>
        <taxon>Bacillariales</taxon>
        <taxon>Bacillariaceae</taxon>
        <taxon>Pseudo-nitzschia</taxon>
    </lineage>
</organism>
<dbReference type="AlphaFoldDB" id="A0A448ZCN7"/>
<feature type="compositionally biased region" description="Basic residues" evidence="1">
    <location>
        <begin position="494"/>
        <end position="505"/>
    </location>
</feature>
<dbReference type="EMBL" id="CAACVS010000236">
    <property type="protein sequence ID" value="VEU39813.1"/>
    <property type="molecule type" value="Genomic_DNA"/>
</dbReference>
<feature type="compositionally biased region" description="Basic and acidic residues" evidence="1">
    <location>
        <begin position="421"/>
        <end position="433"/>
    </location>
</feature>
<feature type="compositionally biased region" description="Basic and acidic residues" evidence="1">
    <location>
        <begin position="349"/>
        <end position="362"/>
    </location>
</feature>
<dbReference type="OrthoDB" id="55750at2759"/>